<dbReference type="Proteomes" id="UP000316426">
    <property type="component" value="Chromosome"/>
</dbReference>
<evidence type="ECO:0000313" key="2">
    <source>
        <dbReference type="EMBL" id="QDV72850.1"/>
    </source>
</evidence>
<dbReference type="AlphaFoldDB" id="A0A518K4X6"/>
<accession>A0A518K4X6</accession>
<name>A0A518K4X6_9BACT</name>
<keyword evidence="1" id="KW-0732">Signal</keyword>
<reference evidence="2 3" key="1">
    <citation type="submission" date="2019-02" db="EMBL/GenBank/DDBJ databases">
        <title>Deep-cultivation of Planctomycetes and their phenomic and genomic characterization uncovers novel biology.</title>
        <authorList>
            <person name="Wiegand S."/>
            <person name="Jogler M."/>
            <person name="Boedeker C."/>
            <person name="Pinto D."/>
            <person name="Vollmers J."/>
            <person name="Rivas-Marin E."/>
            <person name="Kohn T."/>
            <person name="Peeters S.H."/>
            <person name="Heuer A."/>
            <person name="Rast P."/>
            <person name="Oberbeckmann S."/>
            <person name="Bunk B."/>
            <person name="Jeske O."/>
            <person name="Meyerdierks A."/>
            <person name="Storesund J.E."/>
            <person name="Kallscheuer N."/>
            <person name="Luecker S."/>
            <person name="Lage O.M."/>
            <person name="Pohl T."/>
            <person name="Merkel B.J."/>
            <person name="Hornburger P."/>
            <person name="Mueller R.-W."/>
            <person name="Bruemmer F."/>
            <person name="Labrenz M."/>
            <person name="Spormann A.M."/>
            <person name="Op den Camp H."/>
            <person name="Overmann J."/>
            <person name="Amann R."/>
            <person name="Jetten M.S.M."/>
            <person name="Mascher T."/>
            <person name="Medema M.H."/>
            <person name="Devos D.P."/>
            <person name="Kaster A.-K."/>
            <person name="Ovreas L."/>
            <person name="Rohde M."/>
            <person name="Galperin M.Y."/>
            <person name="Jogler C."/>
        </authorList>
    </citation>
    <scope>NUCLEOTIDE SEQUENCE [LARGE SCALE GENOMIC DNA]</scope>
    <source>
        <strain evidence="2 3">Spa11</strain>
    </source>
</reference>
<sequence length="292" mass="31270" precursor="true">MIALGLVALLALVSAADAQEAPEITSETTGDIQFSAPLGASLEGMIDIERGEPNRMLDGVGWIIGVPSKLLLLDSRADNHDVSAATVDKTRAFLSDKKVEGVMVRVNQYDPIGEWKRLVKNDRVGLGWRATVGAAYTLGYSVLPGRLFGRDWYNPYTDTVHVYSDVPALALEQAAHADEIRNLSHPGFYSAIQMLPLVGIVHEARAKQAVFEYVDKNGTVDEQAEARRVLAPQLGLELGGQAVAFIPQANALASLSGVAVGHVVGRYQASQIEAAEPPPAPVMGPVLPSELR</sequence>
<protein>
    <submittedName>
        <fullName evidence="2">Uncharacterized protein</fullName>
    </submittedName>
</protein>
<evidence type="ECO:0000256" key="1">
    <source>
        <dbReference type="SAM" id="SignalP"/>
    </source>
</evidence>
<dbReference type="RefSeq" id="WP_145108825.1">
    <property type="nucleotide sequence ID" value="NZ_CP036349.1"/>
</dbReference>
<gene>
    <name evidence="2" type="ORF">Spa11_10330</name>
</gene>
<feature type="signal peptide" evidence="1">
    <location>
        <begin position="1"/>
        <end position="18"/>
    </location>
</feature>
<feature type="chain" id="PRO_5021773071" evidence="1">
    <location>
        <begin position="19"/>
        <end position="292"/>
    </location>
</feature>
<proteinExistence type="predicted"/>
<dbReference type="KEGG" id="bmei:Spa11_10330"/>
<evidence type="ECO:0000313" key="3">
    <source>
        <dbReference type="Proteomes" id="UP000316426"/>
    </source>
</evidence>
<organism evidence="2 3">
    <name type="scientific">Botrimarina mediterranea</name>
    <dbReference type="NCBI Taxonomy" id="2528022"/>
    <lineage>
        <taxon>Bacteria</taxon>
        <taxon>Pseudomonadati</taxon>
        <taxon>Planctomycetota</taxon>
        <taxon>Planctomycetia</taxon>
        <taxon>Pirellulales</taxon>
        <taxon>Lacipirellulaceae</taxon>
        <taxon>Botrimarina</taxon>
    </lineage>
</organism>
<dbReference type="EMBL" id="CP036349">
    <property type="protein sequence ID" value="QDV72850.1"/>
    <property type="molecule type" value="Genomic_DNA"/>
</dbReference>
<keyword evidence="3" id="KW-1185">Reference proteome</keyword>